<protein>
    <submittedName>
        <fullName evidence="2">Uncharacterized protein</fullName>
    </submittedName>
</protein>
<name>A0A8H3J185_9LECA</name>
<reference evidence="2" key="1">
    <citation type="submission" date="2021-03" db="EMBL/GenBank/DDBJ databases">
        <authorList>
            <person name="Tagirdzhanova G."/>
        </authorList>
    </citation>
    <scope>NUCLEOTIDE SEQUENCE</scope>
</reference>
<dbReference type="EMBL" id="CAJPDS010000120">
    <property type="protein sequence ID" value="CAF9938835.1"/>
    <property type="molecule type" value="Genomic_DNA"/>
</dbReference>
<keyword evidence="3" id="KW-1185">Reference proteome</keyword>
<evidence type="ECO:0000313" key="3">
    <source>
        <dbReference type="Proteomes" id="UP000664521"/>
    </source>
</evidence>
<dbReference type="Proteomes" id="UP000664521">
    <property type="component" value="Unassembled WGS sequence"/>
</dbReference>
<feature type="compositionally biased region" description="Polar residues" evidence="1">
    <location>
        <begin position="81"/>
        <end position="111"/>
    </location>
</feature>
<dbReference type="OrthoDB" id="5401706at2759"/>
<comment type="caution">
    <text evidence="2">The sequence shown here is derived from an EMBL/GenBank/DDBJ whole genome shotgun (WGS) entry which is preliminary data.</text>
</comment>
<accession>A0A8H3J185</accession>
<feature type="compositionally biased region" description="Polar residues" evidence="1">
    <location>
        <begin position="139"/>
        <end position="148"/>
    </location>
</feature>
<evidence type="ECO:0000256" key="1">
    <source>
        <dbReference type="SAM" id="MobiDB-lite"/>
    </source>
</evidence>
<proteinExistence type="predicted"/>
<dbReference type="AlphaFoldDB" id="A0A8H3J185"/>
<feature type="compositionally biased region" description="Basic and acidic residues" evidence="1">
    <location>
        <begin position="149"/>
        <end position="168"/>
    </location>
</feature>
<gene>
    <name evidence="2" type="ORF">HETSPECPRED_001398</name>
</gene>
<evidence type="ECO:0000313" key="2">
    <source>
        <dbReference type="EMBL" id="CAF9938835.1"/>
    </source>
</evidence>
<feature type="region of interest" description="Disordered" evidence="1">
    <location>
        <begin position="61"/>
        <end position="170"/>
    </location>
</feature>
<organism evidence="2 3">
    <name type="scientific">Heterodermia speciosa</name>
    <dbReference type="NCBI Taxonomy" id="116794"/>
    <lineage>
        <taxon>Eukaryota</taxon>
        <taxon>Fungi</taxon>
        <taxon>Dikarya</taxon>
        <taxon>Ascomycota</taxon>
        <taxon>Pezizomycotina</taxon>
        <taxon>Lecanoromycetes</taxon>
        <taxon>OSLEUM clade</taxon>
        <taxon>Lecanoromycetidae</taxon>
        <taxon>Caliciales</taxon>
        <taxon>Physciaceae</taxon>
        <taxon>Heterodermia</taxon>
    </lineage>
</organism>
<sequence length="230" mass="25624">MDFLKDLGERYLERKAYAAPQQFENLAKKEFKAAIGQKKPAFNTTTTTRSKDHEIATLRKQLAEANGKSRPLPTPNPHAPRTTSVKPPAVSDSTRSRTASSQPTESAQPNQSERRLSAAGPEAAAHRYSGSEYSRQHQKSIVDSSSPHENTEKLAVSERRPSHHDVRNAEPVQVVVNSSCKTRAKESRKPRSYAVEVEEEALKGRGVSRKDIIEVTSDYGRTVYRVRSKS</sequence>